<keyword evidence="2" id="KW-1133">Transmembrane helix</keyword>
<name>A0A1F4PP25_UNCK3</name>
<dbReference type="EMBL" id="METE01000002">
    <property type="protein sequence ID" value="OGB85603.1"/>
    <property type="molecule type" value="Genomic_DNA"/>
</dbReference>
<evidence type="ECO:0000256" key="1">
    <source>
        <dbReference type="ARBA" id="ARBA00022801"/>
    </source>
</evidence>
<dbReference type="NCBIfam" id="TIGR01076">
    <property type="entry name" value="sortase_fam"/>
    <property type="match status" value="1"/>
</dbReference>
<organism evidence="3 4">
    <name type="scientific">candidate division Kazan bacterium RIFCSPLOWO2_01_FULL_48_13</name>
    <dbReference type="NCBI Taxonomy" id="1798539"/>
    <lineage>
        <taxon>Bacteria</taxon>
        <taxon>Bacteria division Kazan-3B-28</taxon>
    </lineage>
</organism>
<keyword evidence="2" id="KW-0472">Membrane</keyword>
<dbReference type="GO" id="GO:0016787">
    <property type="term" value="F:hydrolase activity"/>
    <property type="evidence" value="ECO:0007669"/>
    <property type="project" value="UniProtKB-KW"/>
</dbReference>
<accession>A0A1F4PP25</accession>
<dbReference type="InterPro" id="IPR005754">
    <property type="entry name" value="Sortase"/>
</dbReference>
<dbReference type="Gene3D" id="2.40.260.10">
    <property type="entry name" value="Sortase"/>
    <property type="match status" value="1"/>
</dbReference>
<dbReference type="SUPFAM" id="SSF63817">
    <property type="entry name" value="Sortase"/>
    <property type="match status" value="1"/>
</dbReference>
<evidence type="ECO:0000256" key="2">
    <source>
        <dbReference type="SAM" id="Phobius"/>
    </source>
</evidence>
<sequence length="255" mass="28640">MEQQLNYVSNHQPRSRARGFFMEILKFLGLFLIFFAISTAFIMWPNIYAQVHYWVNSGSWQKAGTNLGLPISSPDYASIAPQIGERTQPIPQDTRLIIPKINVNAPIVIVESTNNKDILESLKSGVAHYANTALPGRVGNMFITGHSSYYWWRGGDYNRVFALLEQVKTNDLLYVYYEGGEYVYRVNGSKVVSPKETSVLKQTPTPTMSIMTCVPVGTNLRRLIVTADLISTPPVDVDQLNKFADIPKIPVILPL</sequence>
<keyword evidence="1" id="KW-0378">Hydrolase</keyword>
<comment type="caution">
    <text evidence="3">The sequence shown here is derived from an EMBL/GenBank/DDBJ whole genome shotgun (WGS) entry which is preliminary data.</text>
</comment>
<proteinExistence type="predicted"/>
<protein>
    <recommendedName>
        <fullName evidence="5">Sortase</fullName>
    </recommendedName>
</protein>
<gene>
    <name evidence="3" type="ORF">A2994_01115</name>
</gene>
<evidence type="ECO:0000313" key="3">
    <source>
        <dbReference type="EMBL" id="OGB85603.1"/>
    </source>
</evidence>
<dbReference type="Pfam" id="PF04203">
    <property type="entry name" value="Sortase"/>
    <property type="match status" value="1"/>
</dbReference>
<dbReference type="AlphaFoldDB" id="A0A1F4PP25"/>
<reference evidence="3 4" key="1">
    <citation type="journal article" date="2016" name="Nat. Commun.">
        <title>Thousands of microbial genomes shed light on interconnected biogeochemical processes in an aquifer system.</title>
        <authorList>
            <person name="Anantharaman K."/>
            <person name="Brown C.T."/>
            <person name="Hug L.A."/>
            <person name="Sharon I."/>
            <person name="Castelle C.J."/>
            <person name="Probst A.J."/>
            <person name="Thomas B.C."/>
            <person name="Singh A."/>
            <person name="Wilkins M.J."/>
            <person name="Karaoz U."/>
            <person name="Brodie E.L."/>
            <person name="Williams K.H."/>
            <person name="Hubbard S.S."/>
            <person name="Banfield J.F."/>
        </authorList>
    </citation>
    <scope>NUCLEOTIDE SEQUENCE [LARGE SCALE GENOMIC DNA]</scope>
</reference>
<dbReference type="InterPro" id="IPR023365">
    <property type="entry name" value="Sortase_dom-sf"/>
</dbReference>
<feature type="transmembrane region" description="Helical" evidence="2">
    <location>
        <begin position="24"/>
        <end position="44"/>
    </location>
</feature>
<dbReference type="Proteomes" id="UP000179010">
    <property type="component" value="Unassembled WGS sequence"/>
</dbReference>
<keyword evidence="2" id="KW-0812">Transmembrane</keyword>
<evidence type="ECO:0000313" key="4">
    <source>
        <dbReference type="Proteomes" id="UP000179010"/>
    </source>
</evidence>
<dbReference type="STRING" id="1798539.A2994_01115"/>
<evidence type="ECO:0008006" key="5">
    <source>
        <dbReference type="Google" id="ProtNLM"/>
    </source>
</evidence>